<sequence>MERHKRSYRCRHHKALFGKVNGELCIQSVKFSEEATRFCLALRQGYLWRHVPGQASKQGLIEHILYATGKHNLLLAPSDTVTPAIVAAIESRNTGNSWDRLDITANCCQYSTRLVTEHLKGENSSLSLSLLAMCLLNGEILHNGGREESKLSSGMTVSMFLKAQLFSGFKGPAAQESLTFNNGCRFFNVSLDQNGICTRGHLWKLGKTIDTSKYPPQGDWVNDPHGLLSLCQRKQLVYFAQRLRSSGHLALSRTILRYLDHDAWIMATIPNPRRWLEGRLVERYMHIMASELADAIAEGRTL</sequence>
<organism evidence="1 2">
    <name type="scientific">Stachybotrys chartarum (strain CBS 109288 / IBT 7711)</name>
    <name type="common">Toxic black mold</name>
    <name type="synonym">Stilbospora chartarum</name>
    <dbReference type="NCBI Taxonomy" id="1280523"/>
    <lineage>
        <taxon>Eukaryota</taxon>
        <taxon>Fungi</taxon>
        <taxon>Dikarya</taxon>
        <taxon>Ascomycota</taxon>
        <taxon>Pezizomycotina</taxon>
        <taxon>Sordariomycetes</taxon>
        <taxon>Hypocreomycetidae</taxon>
        <taxon>Hypocreales</taxon>
        <taxon>Stachybotryaceae</taxon>
        <taxon>Stachybotrys</taxon>
    </lineage>
</organism>
<accession>A0A084BBX1</accession>
<evidence type="ECO:0000313" key="1">
    <source>
        <dbReference type="EMBL" id="KEY75050.1"/>
    </source>
</evidence>
<dbReference type="HOGENOM" id="CLU_921889_0_0_1"/>
<dbReference type="EMBL" id="KL647401">
    <property type="protein sequence ID" value="KEY75050.1"/>
    <property type="molecule type" value="Genomic_DNA"/>
</dbReference>
<reference evidence="1 2" key="1">
    <citation type="journal article" date="2014" name="BMC Genomics">
        <title>Comparative genome sequencing reveals chemotype-specific gene clusters in the toxigenic black mold Stachybotrys.</title>
        <authorList>
            <person name="Semeiks J."/>
            <person name="Borek D."/>
            <person name="Otwinowski Z."/>
            <person name="Grishin N.V."/>
        </authorList>
    </citation>
    <scope>NUCLEOTIDE SEQUENCE [LARGE SCALE GENOMIC DNA]</scope>
    <source>
        <strain evidence="2">CBS 109288 / IBT 7711</strain>
    </source>
</reference>
<gene>
    <name evidence="1" type="ORF">S7711_09657</name>
</gene>
<proteinExistence type="predicted"/>
<evidence type="ECO:0000313" key="2">
    <source>
        <dbReference type="Proteomes" id="UP000028045"/>
    </source>
</evidence>
<keyword evidence="2" id="KW-1185">Reference proteome</keyword>
<dbReference type="AlphaFoldDB" id="A0A084BBX1"/>
<dbReference type="Proteomes" id="UP000028045">
    <property type="component" value="Unassembled WGS sequence"/>
</dbReference>
<name>A0A084BBX1_STACB</name>
<protein>
    <submittedName>
        <fullName evidence="1">Uncharacterized protein</fullName>
    </submittedName>
</protein>